<dbReference type="InterPro" id="IPR041698">
    <property type="entry name" value="Methyltransf_25"/>
</dbReference>
<proteinExistence type="predicted"/>
<dbReference type="Proteomes" id="UP000325433">
    <property type="component" value="Unassembled WGS sequence"/>
</dbReference>
<evidence type="ECO:0000259" key="1">
    <source>
        <dbReference type="Pfam" id="PF13649"/>
    </source>
</evidence>
<organism evidence="2 3">
    <name type="scientific">Aspergillus transmontanensis</name>
    <dbReference type="NCBI Taxonomy" id="1034304"/>
    <lineage>
        <taxon>Eukaryota</taxon>
        <taxon>Fungi</taxon>
        <taxon>Dikarya</taxon>
        <taxon>Ascomycota</taxon>
        <taxon>Pezizomycotina</taxon>
        <taxon>Eurotiomycetes</taxon>
        <taxon>Eurotiomycetidae</taxon>
        <taxon>Eurotiales</taxon>
        <taxon>Aspergillaceae</taxon>
        <taxon>Aspergillus</taxon>
        <taxon>Aspergillus subgen. Circumdati</taxon>
    </lineage>
</organism>
<evidence type="ECO:0000313" key="3">
    <source>
        <dbReference type="Proteomes" id="UP000325433"/>
    </source>
</evidence>
<dbReference type="Pfam" id="PF13649">
    <property type="entry name" value="Methyltransf_25"/>
    <property type="match status" value="1"/>
</dbReference>
<dbReference type="Gene3D" id="3.40.50.150">
    <property type="entry name" value="Vaccinia Virus protein VP39"/>
    <property type="match status" value="1"/>
</dbReference>
<dbReference type="InterPro" id="IPR029063">
    <property type="entry name" value="SAM-dependent_MTases_sf"/>
</dbReference>
<protein>
    <submittedName>
        <fullName evidence="2">S-adenosyl-L-methionine-dependent methyltransferase</fullName>
    </submittedName>
</protein>
<dbReference type="AlphaFoldDB" id="A0A5N6WBX6"/>
<sequence length="240" mass="25974">MVQLTRSQAQIKKCTINMHDSPSSGPPVMHAKDSRILGCTTDLKKEDCMELYEKWAASYNKDLADESQNYIAPLLVAQAALASSKDPDATVLDAGCGTGLVAEALAKGSKWTIDGMDLSPAMLKVAEQTGVYRSLFRVDLTQPIDQPDQKYDIVTCCGTFTRGHVGPDPALRELVRLLKPNGVIAATILEEIWVSGGYKAEADKLEKEGLAKVVSRDLIDYRKGAGDKATLLLMKKTASA</sequence>
<dbReference type="PANTHER" id="PTHR43591">
    <property type="entry name" value="METHYLTRANSFERASE"/>
    <property type="match status" value="1"/>
</dbReference>
<keyword evidence="2" id="KW-0489">Methyltransferase</keyword>
<keyword evidence="2" id="KW-0808">Transferase</keyword>
<gene>
    <name evidence="2" type="ORF">BDV41DRAFT_561011</name>
</gene>
<dbReference type="SUPFAM" id="SSF53335">
    <property type="entry name" value="S-adenosyl-L-methionine-dependent methyltransferases"/>
    <property type="match status" value="1"/>
</dbReference>
<name>A0A5N6WBX6_9EURO</name>
<dbReference type="GO" id="GO:0008168">
    <property type="term" value="F:methyltransferase activity"/>
    <property type="evidence" value="ECO:0007669"/>
    <property type="project" value="UniProtKB-KW"/>
</dbReference>
<dbReference type="GO" id="GO:0032259">
    <property type="term" value="P:methylation"/>
    <property type="evidence" value="ECO:0007669"/>
    <property type="project" value="UniProtKB-KW"/>
</dbReference>
<feature type="domain" description="Methyltransferase" evidence="1">
    <location>
        <begin position="91"/>
        <end position="182"/>
    </location>
</feature>
<dbReference type="CDD" id="cd02440">
    <property type="entry name" value="AdoMet_MTases"/>
    <property type="match status" value="1"/>
</dbReference>
<reference evidence="3" key="1">
    <citation type="submission" date="2019-04" db="EMBL/GenBank/DDBJ databases">
        <title>Friends and foes A comparative genomics studyof 23 Aspergillus species from section Flavi.</title>
        <authorList>
            <consortium name="DOE Joint Genome Institute"/>
            <person name="Kjaerbolling I."/>
            <person name="Vesth T."/>
            <person name="Frisvad J.C."/>
            <person name="Nybo J.L."/>
            <person name="Theobald S."/>
            <person name="Kildgaard S."/>
            <person name="Isbrandt T."/>
            <person name="Kuo A."/>
            <person name="Sato A."/>
            <person name="Lyhne E.K."/>
            <person name="Kogle M.E."/>
            <person name="Wiebenga A."/>
            <person name="Kun R.S."/>
            <person name="Lubbers R.J."/>
            <person name="Makela M.R."/>
            <person name="Barry K."/>
            <person name="Chovatia M."/>
            <person name="Clum A."/>
            <person name="Daum C."/>
            <person name="Haridas S."/>
            <person name="He G."/>
            <person name="LaButti K."/>
            <person name="Lipzen A."/>
            <person name="Mondo S."/>
            <person name="Riley R."/>
            <person name="Salamov A."/>
            <person name="Simmons B.A."/>
            <person name="Magnuson J.K."/>
            <person name="Henrissat B."/>
            <person name="Mortensen U.H."/>
            <person name="Larsen T.O."/>
            <person name="Devries R.P."/>
            <person name="Grigoriev I.V."/>
            <person name="Machida M."/>
            <person name="Baker S.E."/>
            <person name="Andersen M.R."/>
        </authorList>
    </citation>
    <scope>NUCLEOTIDE SEQUENCE [LARGE SCALE GENOMIC DNA]</scope>
    <source>
        <strain evidence="3">CBS 130015</strain>
    </source>
</reference>
<keyword evidence="3" id="KW-1185">Reference proteome</keyword>
<evidence type="ECO:0000313" key="2">
    <source>
        <dbReference type="EMBL" id="KAE8318283.1"/>
    </source>
</evidence>
<dbReference type="EMBL" id="ML738298">
    <property type="protein sequence ID" value="KAE8318283.1"/>
    <property type="molecule type" value="Genomic_DNA"/>
</dbReference>
<accession>A0A5N6WBX6</accession>